<name>A0A1I7ZNQ4_9BILA</name>
<evidence type="ECO:0000256" key="1">
    <source>
        <dbReference type="SAM" id="Phobius"/>
    </source>
</evidence>
<proteinExistence type="predicted"/>
<dbReference type="Proteomes" id="UP000095287">
    <property type="component" value="Unplaced"/>
</dbReference>
<evidence type="ECO:0000313" key="2">
    <source>
        <dbReference type="Proteomes" id="UP000095287"/>
    </source>
</evidence>
<reference evidence="3" key="1">
    <citation type="submission" date="2016-11" db="UniProtKB">
        <authorList>
            <consortium name="WormBaseParasite"/>
        </authorList>
    </citation>
    <scope>IDENTIFICATION</scope>
</reference>
<dbReference type="WBParaSite" id="L893_g28394.t1">
    <property type="protein sequence ID" value="L893_g28394.t1"/>
    <property type="gene ID" value="L893_g28394"/>
</dbReference>
<feature type="transmembrane region" description="Helical" evidence="1">
    <location>
        <begin position="58"/>
        <end position="77"/>
    </location>
</feature>
<keyword evidence="1" id="KW-0472">Membrane</keyword>
<keyword evidence="2" id="KW-1185">Reference proteome</keyword>
<organism evidence="2 3">
    <name type="scientific">Steinernema glaseri</name>
    <dbReference type="NCBI Taxonomy" id="37863"/>
    <lineage>
        <taxon>Eukaryota</taxon>
        <taxon>Metazoa</taxon>
        <taxon>Ecdysozoa</taxon>
        <taxon>Nematoda</taxon>
        <taxon>Chromadorea</taxon>
        <taxon>Rhabditida</taxon>
        <taxon>Tylenchina</taxon>
        <taxon>Panagrolaimomorpha</taxon>
        <taxon>Strongyloidoidea</taxon>
        <taxon>Steinernematidae</taxon>
        <taxon>Steinernema</taxon>
    </lineage>
</organism>
<accession>A0A1I7ZNQ4</accession>
<dbReference type="AlphaFoldDB" id="A0A1I7ZNQ4"/>
<keyword evidence="1" id="KW-0812">Transmembrane</keyword>
<keyword evidence="1" id="KW-1133">Transmembrane helix</keyword>
<evidence type="ECO:0000313" key="3">
    <source>
        <dbReference type="WBParaSite" id="L893_g28394.t1"/>
    </source>
</evidence>
<sequence length="78" mass="8572">MPLHKEEVDLYTRLTIGKGCWASNALNYNALGGMIGDRPGHVFVVVNTCFPRYSSLNLYYLNPLPYAALIGVIVVALS</sequence>
<protein>
    <submittedName>
        <fullName evidence="3">MFS domain-containing protein</fullName>
    </submittedName>
</protein>